<organism evidence="1 2">
    <name type="scientific">Brachionus plicatilis</name>
    <name type="common">Marine rotifer</name>
    <name type="synonym">Brachionus muelleri</name>
    <dbReference type="NCBI Taxonomy" id="10195"/>
    <lineage>
        <taxon>Eukaryota</taxon>
        <taxon>Metazoa</taxon>
        <taxon>Spiralia</taxon>
        <taxon>Gnathifera</taxon>
        <taxon>Rotifera</taxon>
        <taxon>Eurotatoria</taxon>
        <taxon>Monogononta</taxon>
        <taxon>Pseudotrocha</taxon>
        <taxon>Ploima</taxon>
        <taxon>Brachionidae</taxon>
        <taxon>Brachionus</taxon>
    </lineage>
</organism>
<name>A0A3M7QEE0_BRAPC</name>
<protein>
    <submittedName>
        <fullName evidence="1">Uncharacterized protein</fullName>
    </submittedName>
</protein>
<dbReference type="AlphaFoldDB" id="A0A3M7QEE0"/>
<evidence type="ECO:0000313" key="1">
    <source>
        <dbReference type="EMBL" id="RNA09391.1"/>
    </source>
</evidence>
<reference evidence="1 2" key="1">
    <citation type="journal article" date="2018" name="Sci. Rep.">
        <title>Genomic signatures of local adaptation to the degree of environmental predictability in rotifers.</title>
        <authorList>
            <person name="Franch-Gras L."/>
            <person name="Hahn C."/>
            <person name="Garcia-Roger E.M."/>
            <person name="Carmona M.J."/>
            <person name="Serra M."/>
            <person name="Gomez A."/>
        </authorList>
    </citation>
    <scope>NUCLEOTIDE SEQUENCE [LARGE SCALE GENOMIC DNA]</scope>
    <source>
        <strain evidence="1">HYR1</strain>
    </source>
</reference>
<gene>
    <name evidence="1" type="ORF">BpHYR1_003565</name>
</gene>
<sequence length="94" mass="11170">MRIENNCLTMRDESHIGSKSWFNKTKLHSQRHFHLTNSGDVLIINDICKMENICIRTYLFKNNFFIFIEKNVTNIFYFADSSLIMHRSHLASID</sequence>
<evidence type="ECO:0000313" key="2">
    <source>
        <dbReference type="Proteomes" id="UP000276133"/>
    </source>
</evidence>
<dbReference type="EMBL" id="REGN01006472">
    <property type="protein sequence ID" value="RNA09391.1"/>
    <property type="molecule type" value="Genomic_DNA"/>
</dbReference>
<dbReference type="Proteomes" id="UP000276133">
    <property type="component" value="Unassembled WGS sequence"/>
</dbReference>
<keyword evidence="2" id="KW-1185">Reference proteome</keyword>
<proteinExistence type="predicted"/>
<comment type="caution">
    <text evidence="1">The sequence shown here is derived from an EMBL/GenBank/DDBJ whole genome shotgun (WGS) entry which is preliminary data.</text>
</comment>
<accession>A0A3M7QEE0</accession>